<organism evidence="1 2">
    <name type="scientific">Teratosphaeria nubilosa</name>
    <dbReference type="NCBI Taxonomy" id="161662"/>
    <lineage>
        <taxon>Eukaryota</taxon>
        <taxon>Fungi</taxon>
        <taxon>Dikarya</taxon>
        <taxon>Ascomycota</taxon>
        <taxon>Pezizomycotina</taxon>
        <taxon>Dothideomycetes</taxon>
        <taxon>Dothideomycetidae</taxon>
        <taxon>Mycosphaerellales</taxon>
        <taxon>Teratosphaeriaceae</taxon>
        <taxon>Teratosphaeria</taxon>
    </lineage>
</organism>
<dbReference type="EMBL" id="ML995851">
    <property type="protein sequence ID" value="KAF2767840.1"/>
    <property type="molecule type" value="Genomic_DNA"/>
</dbReference>
<proteinExistence type="predicted"/>
<evidence type="ECO:0000313" key="2">
    <source>
        <dbReference type="Proteomes" id="UP000799436"/>
    </source>
</evidence>
<dbReference type="Proteomes" id="UP000799436">
    <property type="component" value="Unassembled WGS sequence"/>
</dbReference>
<protein>
    <submittedName>
        <fullName evidence="1">Uncharacterized protein</fullName>
    </submittedName>
</protein>
<name>A0A6G1L569_9PEZI</name>
<dbReference type="AlphaFoldDB" id="A0A6G1L569"/>
<reference evidence="1" key="1">
    <citation type="journal article" date="2020" name="Stud. Mycol.">
        <title>101 Dothideomycetes genomes: a test case for predicting lifestyles and emergence of pathogens.</title>
        <authorList>
            <person name="Haridas S."/>
            <person name="Albert R."/>
            <person name="Binder M."/>
            <person name="Bloem J."/>
            <person name="Labutti K."/>
            <person name="Salamov A."/>
            <person name="Andreopoulos B."/>
            <person name="Baker S."/>
            <person name="Barry K."/>
            <person name="Bills G."/>
            <person name="Bluhm B."/>
            <person name="Cannon C."/>
            <person name="Castanera R."/>
            <person name="Culley D."/>
            <person name="Daum C."/>
            <person name="Ezra D."/>
            <person name="Gonzalez J."/>
            <person name="Henrissat B."/>
            <person name="Kuo A."/>
            <person name="Liang C."/>
            <person name="Lipzen A."/>
            <person name="Lutzoni F."/>
            <person name="Magnuson J."/>
            <person name="Mondo S."/>
            <person name="Nolan M."/>
            <person name="Ohm R."/>
            <person name="Pangilinan J."/>
            <person name="Park H.-J."/>
            <person name="Ramirez L."/>
            <person name="Alfaro M."/>
            <person name="Sun H."/>
            <person name="Tritt A."/>
            <person name="Yoshinaga Y."/>
            <person name="Zwiers L.-H."/>
            <person name="Turgeon B."/>
            <person name="Goodwin S."/>
            <person name="Spatafora J."/>
            <person name="Crous P."/>
            <person name="Grigoriev I."/>
        </authorList>
    </citation>
    <scope>NUCLEOTIDE SEQUENCE</scope>
    <source>
        <strain evidence="1">CBS 116005</strain>
    </source>
</reference>
<sequence>MQSEDDESDDELILDIGKPWRKGPTPAQFTFLVPTDKNGGTEEKHLDGPYDFFKTRDVKAANKLRSQAIRRAKQRAWGKDDYPKARPSVEDRKYLDKHNELIKKLYEDYAKKHNNTRMSTGQLAAAFNRHFPNEEDRTDASLASHIDRRPELKAVKLKYSLA</sequence>
<keyword evidence="2" id="KW-1185">Reference proteome</keyword>
<evidence type="ECO:0000313" key="1">
    <source>
        <dbReference type="EMBL" id="KAF2767840.1"/>
    </source>
</evidence>
<gene>
    <name evidence="1" type="ORF">EJ03DRAFT_140847</name>
</gene>
<accession>A0A6G1L569</accession>